<protein>
    <submittedName>
        <fullName evidence="4">Response regulator transcription factor</fullName>
    </submittedName>
</protein>
<dbReference type="SMART" id="SM00448">
    <property type="entry name" value="REC"/>
    <property type="match status" value="1"/>
</dbReference>
<dbReference type="EMBL" id="JBHSRS010000083">
    <property type="protein sequence ID" value="MFC6283706.1"/>
    <property type="molecule type" value="Genomic_DNA"/>
</dbReference>
<dbReference type="PROSITE" id="PS50110">
    <property type="entry name" value="RESPONSE_REGULATORY"/>
    <property type="match status" value="1"/>
</dbReference>
<reference evidence="5" key="1">
    <citation type="journal article" date="2019" name="Int. J. Syst. Evol. Microbiol.">
        <title>The Global Catalogue of Microorganisms (GCM) 10K type strain sequencing project: providing services to taxonomists for standard genome sequencing and annotation.</title>
        <authorList>
            <consortium name="The Broad Institute Genomics Platform"/>
            <consortium name="The Broad Institute Genome Sequencing Center for Infectious Disease"/>
            <person name="Wu L."/>
            <person name="Ma J."/>
        </authorList>
    </citation>
    <scope>NUCLEOTIDE SEQUENCE [LARGE SCALE GENOMIC DNA]</scope>
    <source>
        <strain evidence="5">CCUG 39402</strain>
    </source>
</reference>
<keyword evidence="1 2" id="KW-0597">Phosphoprotein</keyword>
<feature type="modified residue" description="4-aspartylphosphate" evidence="2">
    <location>
        <position position="57"/>
    </location>
</feature>
<evidence type="ECO:0000259" key="3">
    <source>
        <dbReference type="PROSITE" id="PS50110"/>
    </source>
</evidence>
<feature type="domain" description="Response regulatory" evidence="3">
    <location>
        <begin position="4"/>
        <end position="122"/>
    </location>
</feature>
<dbReference type="InterPro" id="IPR001789">
    <property type="entry name" value="Sig_transdc_resp-reg_receiver"/>
</dbReference>
<dbReference type="Gene3D" id="3.40.50.2300">
    <property type="match status" value="1"/>
</dbReference>
<keyword evidence="5" id="KW-1185">Reference proteome</keyword>
<name>A0ABW1U1B9_9BURK</name>
<dbReference type="Pfam" id="PF00072">
    <property type="entry name" value="Response_reg"/>
    <property type="match status" value="1"/>
</dbReference>
<proteinExistence type="predicted"/>
<dbReference type="RefSeq" id="WP_371434346.1">
    <property type="nucleotide sequence ID" value="NZ_JBHSRS010000083.1"/>
</dbReference>
<dbReference type="SUPFAM" id="SSF52172">
    <property type="entry name" value="CheY-like"/>
    <property type="match status" value="1"/>
</dbReference>
<evidence type="ECO:0000256" key="2">
    <source>
        <dbReference type="PROSITE-ProRule" id="PRU00169"/>
    </source>
</evidence>
<evidence type="ECO:0000256" key="1">
    <source>
        <dbReference type="ARBA" id="ARBA00022553"/>
    </source>
</evidence>
<evidence type="ECO:0000313" key="4">
    <source>
        <dbReference type="EMBL" id="MFC6283706.1"/>
    </source>
</evidence>
<dbReference type="Proteomes" id="UP001596270">
    <property type="component" value="Unassembled WGS sequence"/>
</dbReference>
<sequence>MALITYIVEDSATIRENLISTLEEIAPVKVVGFAETEHEASRWLSDHNGDWQLAIVDLFLKEGSGLGVLKGCQNRHAGQKVVVLTNYATKDIRRRCAELGSDAVFDKSNELDQLLDYCTATTNHGLH</sequence>
<evidence type="ECO:0000313" key="5">
    <source>
        <dbReference type="Proteomes" id="UP001596270"/>
    </source>
</evidence>
<organism evidence="4 5">
    <name type="scientific">Polaromonas aquatica</name>
    <dbReference type="NCBI Taxonomy" id="332657"/>
    <lineage>
        <taxon>Bacteria</taxon>
        <taxon>Pseudomonadati</taxon>
        <taxon>Pseudomonadota</taxon>
        <taxon>Betaproteobacteria</taxon>
        <taxon>Burkholderiales</taxon>
        <taxon>Comamonadaceae</taxon>
        <taxon>Polaromonas</taxon>
    </lineage>
</organism>
<dbReference type="InterPro" id="IPR011006">
    <property type="entry name" value="CheY-like_superfamily"/>
</dbReference>
<dbReference type="InterPro" id="IPR050595">
    <property type="entry name" value="Bact_response_regulator"/>
</dbReference>
<accession>A0ABW1U1B9</accession>
<dbReference type="PANTHER" id="PTHR44591">
    <property type="entry name" value="STRESS RESPONSE REGULATOR PROTEIN 1"/>
    <property type="match status" value="1"/>
</dbReference>
<comment type="caution">
    <text evidence="4">The sequence shown here is derived from an EMBL/GenBank/DDBJ whole genome shotgun (WGS) entry which is preliminary data.</text>
</comment>
<dbReference type="CDD" id="cd00156">
    <property type="entry name" value="REC"/>
    <property type="match status" value="1"/>
</dbReference>
<dbReference type="PANTHER" id="PTHR44591:SF3">
    <property type="entry name" value="RESPONSE REGULATORY DOMAIN-CONTAINING PROTEIN"/>
    <property type="match status" value="1"/>
</dbReference>
<gene>
    <name evidence="4" type="ORF">ACFQND_20960</name>
</gene>